<dbReference type="AlphaFoldDB" id="A0A8H4T9L8"/>
<reference evidence="2" key="1">
    <citation type="journal article" date="2020" name="BMC Genomics">
        <title>Correction to: Identification and distribution of gene clusters required for synthesis of sphingolipid metabolism inhibitors in diverse species of the filamentous fungus Fusarium.</title>
        <authorList>
            <person name="Kim H.S."/>
            <person name="Lohmar J.M."/>
            <person name="Busman M."/>
            <person name="Brown D.W."/>
            <person name="Naumann T.A."/>
            <person name="Divon H.H."/>
            <person name="Lysoe E."/>
            <person name="Uhlig S."/>
            <person name="Proctor R.H."/>
        </authorList>
    </citation>
    <scope>NUCLEOTIDE SEQUENCE</scope>
    <source>
        <strain evidence="2">NRRL 45417</strain>
    </source>
</reference>
<organism evidence="2 3">
    <name type="scientific">Fusarium gaditjirri</name>
    <dbReference type="NCBI Taxonomy" id="282569"/>
    <lineage>
        <taxon>Eukaryota</taxon>
        <taxon>Fungi</taxon>
        <taxon>Dikarya</taxon>
        <taxon>Ascomycota</taxon>
        <taxon>Pezizomycotina</taxon>
        <taxon>Sordariomycetes</taxon>
        <taxon>Hypocreomycetidae</taxon>
        <taxon>Hypocreales</taxon>
        <taxon>Nectriaceae</taxon>
        <taxon>Fusarium</taxon>
        <taxon>Fusarium nisikadoi species complex</taxon>
    </lineage>
</organism>
<reference evidence="2" key="2">
    <citation type="submission" date="2020-05" db="EMBL/GenBank/DDBJ databases">
        <authorList>
            <person name="Kim H.-S."/>
            <person name="Proctor R.H."/>
            <person name="Brown D.W."/>
        </authorList>
    </citation>
    <scope>NUCLEOTIDE SEQUENCE</scope>
    <source>
        <strain evidence="2">NRRL 45417</strain>
    </source>
</reference>
<comment type="caution">
    <text evidence="2">The sequence shown here is derived from an EMBL/GenBank/DDBJ whole genome shotgun (WGS) entry which is preliminary data.</text>
</comment>
<dbReference type="EMBL" id="JABFAI010000133">
    <property type="protein sequence ID" value="KAF4953774.1"/>
    <property type="molecule type" value="Genomic_DNA"/>
</dbReference>
<name>A0A8H4T9L8_9HYPO</name>
<feature type="region of interest" description="Disordered" evidence="1">
    <location>
        <begin position="21"/>
        <end position="42"/>
    </location>
</feature>
<evidence type="ECO:0000256" key="1">
    <source>
        <dbReference type="SAM" id="MobiDB-lite"/>
    </source>
</evidence>
<dbReference type="OrthoDB" id="3766406at2759"/>
<gene>
    <name evidence="2" type="ORF">FGADI_5767</name>
</gene>
<dbReference type="SUPFAM" id="SSF81383">
    <property type="entry name" value="F-box domain"/>
    <property type="match status" value="1"/>
</dbReference>
<keyword evidence="3" id="KW-1185">Reference proteome</keyword>
<dbReference type="Proteomes" id="UP000604273">
    <property type="component" value="Unassembled WGS sequence"/>
</dbReference>
<sequence>MGLLTKLKRLTVRRLCGRPVHPSQILTPNPAQSADDSAGSKKRIRPAKISIVTDMIIKPKRKPSPMKTLRSLPTELLIQIATLLAPIDRASLAFTSSWLHGIFGNATKLNQYDRWQLLIRFEGDNIWPSEILCEICQKFHVPRKSRQRFTEKEGRRTCIRNGALYLQQYSISPYLSREIHFDVMAAISRSHHFTPTAPLPGEPSVEFVARYDHPENELAIRLQQSIHFSKTQEFDLPGEELHECVWTHKGDCWVNCQARSRLDSVLEGRIWSCGACSTDYAVNIIRSERSCANYIVMTSWKDVGSCIRRDDPRWKEHMEFGIYAGHKREEFGTIAGQIDKLTKGLGNEVYFFPRISKKKLREIFVVEGGCEEKMIIRSMEVDS</sequence>
<evidence type="ECO:0008006" key="4">
    <source>
        <dbReference type="Google" id="ProtNLM"/>
    </source>
</evidence>
<protein>
    <recommendedName>
        <fullName evidence="4">F-box domain-containing protein</fullName>
    </recommendedName>
</protein>
<evidence type="ECO:0000313" key="3">
    <source>
        <dbReference type="Proteomes" id="UP000604273"/>
    </source>
</evidence>
<feature type="compositionally biased region" description="Polar residues" evidence="1">
    <location>
        <begin position="24"/>
        <end position="35"/>
    </location>
</feature>
<dbReference type="InterPro" id="IPR036047">
    <property type="entry name" value="F-box-like_dom_sf"/>
</dbReference>
<accession>A0A8H4T9L8</accession>
<proteinExistence type="predicted"/>
<evidence type="ECO:0000313" key="2">
    <source>
        <dbReference type="EMBL" id="KAF4953774.1"/>
    </source>
</evidence>